<evidence type="ECO:0000256" key="1">
    <source>
        <dbReference type="SAM" id="MobiDB-lite"/>
    </source>
</evidence>
<gene>
    <name evidence="2" type="ORF">C1I98_01130</name>
</gene>
<organism evidence="2 3">
    <name type="scientific">Spongiactinospora gelatinilytica</name>
    <dbReference type="NCBI Taxonomy" id="2666298"/>
    <lineage>
        <taxon>Bacteria</taxon>
        <taxon>Bacillati</taxon>
        <taxon>Actinomycetota</taxon>
        <taxon>Actinomycetes</taxon>
        <taxon>Streptosporangiales</taxon>
        <taxon>Streptosporangiaceae</taxon>
        <taxon>Spongiactinospora</taxon>
    </lineage>
</organism>
<proteinExistence type="predicted"/>
<comment type="caution">
    <text evidence="2">The sequence shown here is derived from an EMBL/GenBank/DDBJ whole genome shotgun (WGS) entry which is preliminary data.</text>
</comment>
<accession>A0A2W2I2U6</accession>
<dbReference type="Proteomes" id="UP000248544">
    <property type="component" value="Unassembled WGS sequence"/>
</dbReference>
<feature type="compositionally biased region" description="Acidic residues" evidence="1">
    <location>
        <begin position="86"/>
        <end position="106"/>
    </location>
</feature>
<sequence length="140" mass="15994">MGSDVMIADLEERVEVCVFERTRVRVADVRCDDEVRGYSWYYIRIDGYAPAVGKKAGDGSFRSPYTEAYRVRRKGGDAARAAIHDDDLEEDEDFEDTEPDVEDENTCTETIDGVRANTEHGTSCSTVHRNKRRQRRCTSF</sequence>
<dbReference type="AlphaFoldDB" id="A0A2W2I2U6"/>
<evidence type="ECO:0000313" key="3">
    <source>
        <dbReference type="Proteomes" id="UP000248544"/>
    </source>
</evidence>
<keyword evidence="3" id="KW-1185">Reference proteome</keyword>
<evidence type="ECO:0000313" key="2">
    <source>
        <dbReference type="EMBL" id="PZG56378.1"/>
    </source>
</evidence>
<name>A0A2W2I2U6_9ACTN</name>
<dbReference type="EMBL" id="POUA01000005">
    <property type="protein sequence ID" value="PZG56378.1"/>
    <property type="molecule type" value="Genomic_DNA"/>
</dbReference>
<protein>
    <submittedName>
        <fullName evidence="2">Uncharacterized protein</fullName>
    </submittedName>
</protein>
<feature type="region of interest" description="Disordered" evidence="1">
    <location>
        <begin position="83"/>
        <end position="106"/>
    </location>
</feature>
<reference evidence="2 3" key="1">
    <citation type="submission" date="2018-01" db="EMBL/GenBank/DDBJ databases">
        <title>Draft genome sequence of Sphaerisporangium sp. 7K107.</title>
        <authorList>
            <person name="Sahin N."/>
            <person name="Saygin H."/>
            <person name="Ay H."/>
        </authorList>
    </citation>
    <scope>NUCLEOTIDE SEQUENCE [LARGE SCALE GENOMIC DNA]</scope>
    <source>
        <strain evidence="2 3">7K107</strain>
    </source>
</reference>